<dbReference type="SUPFAM" id="SSF161187">
    <property type="entry name" value="YfgJ-like"/>
    <property type="match status" value="1"/>
</dbReference>
<organism evidence="3 4">
    <name type="scientific">miscellaneous Crenarchaeota group-15 archaeon DG-45</name>
    <dbReference type="NCBI Taxonomy" id="1685127"/>
    <lineage>
        <taxon>Archaea</taxon>
        <taxon>Candidatus Bathyarchaeota</taxon>
        <taxon>MCG-15</taxon>
    </lineage>
</organism>
<evidence type="ECO:0000259" key="2">
    <source>
        <dbReference type="Pfam" id="PF12773"/>
    </source>
</evidence>
<dbReference type="InterPro" id="IPR025874">
    <property type="entry name" value="DZR"/>
</dbReference>
<name>A0A0M0BLC6_9ARCH</name>
<evidence type="ECO:0000313" key="3">
    <source>
        <dbReference type="EMBL" id="KON29204.1"/>
    </source>
</evidence>
<dbReference type="Pfam" id="PF12773">
    <property type="entry name" value="DZR"/>
    <property type="match status" value="1"/>
</dbReference>
<reference evidence="3 4" key="1">
    <citation type="submission" date="2015-06" db="EMBL/GenBank/DDBJ databases">
        <title>New insights into the roles of widespread benthic archaea in carbon and nitrogen cycling.</title>
        <authorList>
            <person name="Lazar C.S."/>
            <person name="Baker B.J."/>
            <person name="Seitz K.W."/>
            <person name="Hyde A.S."/>
            <person name="Dick G.J."/>
            <person name="Hinrichs K.-U."/>
            <person name="Teske A.P."/>
        </authorList>
    </citation>
    <scope>NUCLEOTIDE SEQUENCE [LARGE SCALE GENOMIC DNA]</scope>
    <source>
        <strain evidence="3">DG-45</strain>
    </source>
</reference>
<dbReference type="EMBL" id="LFWZ01000073">
    <property type="protein sequence ID" value="KON29204.1"/>
    <property type="molecule type" value="Genomic_DNA"/>
</dbReference>
<gene>
    <name evidence="3" type="ORF">AC482_07155</name>
</gene>
<evidence type="ECO:0000313" key="4">
    <source>
        <dbReference type="Proteomes" id="UP000037210"/>
    </source>
</evidence>
<keyword evidence="1" id="KW-0472">Membrane</keyword>
<feature type="transmembrane region" description="Helical" evidence="1">
    <location>
        <begin position="116"/>
        <end position="141"/>
    </location>
</feature>
<accession>A0A0M0BLC6</accession>
<feature type="transmembrane region" description="Helical" evidence="1">
    <location>
        <begin position="47"/>
        <end position="67"/>
    </location>
</feature>
<feature type="transmembrane region" description="Helical" evidence="1">
    <location>
        <begin position="74"/>
        <end position="96"/>
    </location>
</feature>
<feature type="transmembrane region" description="Helical" evidence="1">
    <location>
        <begin position="12"/>
        <end position="35"/>
    </location>
</feature>
<keyword evidence="1" id="KW-0812">Transmembrane</keyword>
<protein>
    <recommendedName>
        <fullName evidence="2">DZANK-type domain-containing protein</fullName>
    </recommendedName>
</protein>
<evidence type="ECO:0000256" key="1">
    <source>
        <dbReference type="SAM" id="Phobius"/>
    </source>
</evidence>
<dbReference type="AlphaFoldDB" id="A0A0M0BLC6"/>
<keyword evidence="1" id="KW-1133">Transmembrane helix</keyword>
<sequence>MEGGARNIREGPTLWAIPFTILMIILIVAAADTLFPFLPLNIGQRAWMWAVSTLVTTIIASLVTEFISLNSRRALLSMALAATVSTVIYVELFNFIQWPVVDAILSVVPNPLLGSAVYAIVLTLVPGALTGVVLGGVLGFFPSLPRIGHGAPDWRAASSPIEGRWTGFEKACERCGHTAPFESKFCPFCGVELMRRHAPPVRFCRFCGARIYLLGQFCPECGMEINMLSKPSVYISQ</sequence>
<proteinExistence type="predicted"/>
<comment type="caution">
    <text evidence="3">The sequence shown here is derived from an EMBL/GenBank/DDBJ whole genome shotgun (WGS) entry which is preliminary data.</text>
</comment>
<feature type="domain" description="DZANK-type" evidence="2">
    <location>
        <begin position="172"/>
        <end position="222"/>
    </location>
</feature>
<dbReference type="Proteomes" id="UP000037210">
    <property type="component" value="Unassembled WGS sequence"/>
</dbReference>